<accession>A0A074LKL3</accession>
<evidence type="ECO:0000313" key="2">
    <source>
        <dbReference type="EMBL" id="KEO82666.1"/>
    </source>
</evidence>
<keyword evidence="3" id="KW-1185">Reference proteome</keyword>
<comment type="caution">
    <text evidence="2">The sequence shown here is derived from an EMBL/GenBank/DDBJ whole genome shotgun (WGS) entry which is preliminary data.</text>
</comment>
<dbReference type="EMBL" id="JMIR01000019">
    <property type="protein sequence ID" value="KEO82666.1"/>
    <property type="molecule type" value="Genomic_DNA"/>
</dbReference>
<evidence type="ECO:0000256" key="1">
    <source>
        <dbReference type="SAM" id="MobiDB-lite"/>
    </source>
</evidence>
<organism evidence="2 3">
    <name type="scientific">Tumebacillus flagellatus</name>
    <dbReference type="NCBI Taxonomy" id="1157490"/>
    <lineage>
        <taxon>Bacteria</taxon>
        <taxon>Bacillati</taxon>
        <taxon>Bacillota</taxon>
        <taxon>Bacilli</taxon>
        <taxon>Bacillales</taxon>
        <taxon>Alicyclobacillaceae</taxon>
        <taxon>Tumebacillus</taxon>
    </lineage>
</organism>
<evidence type="ECO:0000313" key="3">
    <source>
        <dbReference type="Proteomes" id="UP000027931"/>
    </source>
</evidence>
<dbReference type="Proteomes" id="UP000027931">
    <property type="component" value="Unassembled WGS sequence"/>
</dbReference>
<sequence>MNCAGEVVRESAAQDPGVEELTWTVQLLNRKAAWNDGYARLSTGNGGNDGRPDSFTEIEAVEDGW</sequence>
<protein>
    <submittedName>
        <fullName evidence="2">Uncharacterized protein</fullName>
    </submittedName>
</protein>
<name>A0A074LKL3_9BACL</name>
<gene>
    <name evidence="2" type="ORF">EL26_13955</name>
</gene>
<feature type="region of interest" description="Disordered" evidence="1">
    <location>
        <begin position="41"/>
        <end position="65"/>
    </location>
</feature>
<reference evidence="2 3" key="1">
    <citation type="journal article" date="2013" name="Int. J. Syst. Evol. Microbiol.">
        <title>Tumebacillus flagellatus sp. nov., an alpha-amylase/pullulanase-producing bacterium isolated from cassava wastewater.</title>
        <authorList>
            <person name="Wang Q."/>
            <person name="Xie N."/>
            <person name="Qin Y."/>
            <person name="Shen N."/>
            <person name="Zhu J."/>
            <person name="Mi H."/>
            <person name="Huang R."/>
        </authorList>
    </citation>
    <scope>NUCLEOTIDE SEQUENCE [LARGE SCALE GENOMIC DNA]</scope>
    <source>
        <strain evidence="2 3">GST4</strain>
    </source>
</reference>
<dbReference type="STRING" id="1157490.EL26_13955"/>
<dbReference type="AlphaFoldDB" id="A0A074LKL3"/>
<proteinExistence type="predicted"/>